<protein>
    <recommendedName>
        <fullName evidence="3">Tetratricopeptide repeat protein</fullName>
    </recommendedName>
</protein>
<reference evidence="1 2" key="1">
    <citation type="submission" date="2014-12" db="EMBL/GenBank/DDBJ databases">
        <title>Genome assembly of Enhygromyxa salina DSM 15201.</title>
        <authorList>
            <person name="Sharma G."/>
            <person name="Subramanian S."/>
        </authorList>
    </citation>
    <scope>NUCLEOTIDE SEQUENCE [LARGE SCALE GENOMIC DNA]</scope>
    <source>
        <strain evidence="1 2">DSM 15201</strain>
    </source>
</reference>
<proteinExistence type="predicted"/>
<gene>
    <name evidence="1" type="ORF">DB30_02782</name>
</gene>
<evidence type="ECO:0000313" key="1">
    <source>
        <dbReference type="EMBL" id="KIG17749.1"/>
    </source>
</evidence>
<sequence length="372" mass="40110">MEIGEQMGLDELLEAASAASSREPQALYDLGYQLLEVGLPLIAVPLLRRLNADVPGEAAVVQELAAALEQANRNGEARDLLLANPALLEAFWPRYLLCFNAIAAGDVDTARAHSTALVPTELDHNSAAERITQMLNRAARAEGLCALDASDLRGWHYVINGGLLLHISPYGFNEGMQGRYAYTQDSPSAIRRELERLIALLDVLEWAPAAFLELPEQGSQAVARALGALTGTPVLPFAHGRCGLVVAYDLATLTPEVAEALAAATDARLFARAACWTDPPFRVPDIVGLLHQHLVGPWDASLRPGPDGKKMVEAPASDEPPDVWAERITAAVVEPEEEPEFDPIEPVLALGSRGLEPSDRWFDGPVRSSRFG</sequence>
<dbReference type="AlphaFoldDB" id="A0A0C1ZJW2"/>
<evidence type="ECO:0008006" key="3">
    <source>
        <dbReference type="Google" id="ProtNLM"/>
    </source>
</evidence>
<accession>A0A0C1ZJW2</accession>
<organism evidence="1 2">
    <name type="scientific">Enhygromyxa salina</name>
    <dbReference type="NCBI Taxonomy" id="215803"/>
    <lineage>
        <taxon>Bacteria</taxon>
        <taxon>Pseudomonadati</taxon>
        <taxon>Myxococcota</taxon>
        <taxon>Polyangia</taxon>
        <taxon>Nannocystales</taxon>
        <taxon>Nannocystaceae</taxon>
        <taxon>Enhygromyxa</taxon>
    </lineage>
</organism>
<name>A0A0C1ZJW2_9BACT</name>
<dbReference type="EMBL" id="JMCC02000020">
    <property type="protein sequence ID" value="KIG17749.1"/>
    <property type="molecule type" value="Genomic_DNA"/>
</dbReference>
<comment type="caution">
    <text evidence="1">The sequence shown here is derived from an EMBL/GenBank/DDBJ whole genome shotgun (WGS) entry which is preliminary data.</text>
</comment>
<evidence type="ECO:0000313" key="2">
    <source>
        <dbReference type="Proteomes" id="UP000031599"/>
    </source>
</evidence>
<dbReference type="Proteomes" id="UP000031599">
    <property type="component" value="Unassembled WGS sequence"/>
</dbReference>